<proteinExistence type="predicted"/>
<evidence type="ECO:0000256" key="1">
    <source>
        <dbReference type="ARBA" id="ARBA00022801"/>
    </source>
</evidence>
<dbReference type="InterPro" id="IPR029058">
    <property type="entry name" value="AB_hydrolase_fold"/>
</dbReference>
<dbReference type="InterPro" id="IPR010520">
    <property type="entry name" value="FrsA-like"/>
</dbReference>
<evidence type="ECO:0000313" key="2">
    <source>
        <dbReference type="EMBL" id="KAF2457562.1"/>
    </source>
</evidence>
<dbReference type="AlphaFoldDB" id="A0A6A6P1E7"/>
<dbReference type="Pfam" id="PF06500">
    <property type="entry name" value="FrsA-like"/>
    <property type="match status" value="1"/>
</dbReference>
<dbReference type="SUPFAM" id="SSF53474">
    <property type="entry name" value="alpha/beta-Hydrolases"/>
    <property type="match status" value="1"/>
</dbReference>
<protein>
    <submittedName>
        <fullName evidence="2">Alpha/Beta hydrolase protein</fullName>
    </submittedName>
</protein>
<name>A0A6A6P1E7_9PEZI</name>
<keyword evidence="1 2" id="KW-0378">Hydrolase</keyword>
<dbReference type="PANTHER" id="PTHR22946:SF12">
    <property type="entry name" value="CONIDIAL PIGMENT BIOSYNTHESIS PROTEIN AYG1 (AFU_ORTHOLOGUE AFUA_2G17550)"/>
    <property type="match status" value="1"/>
</dbReference>
<evidence type="ECO:0000313" key="3">
    <source>
        <dbReference type="Proteomes" id="UP000799766"/>
    </source>
</evidence>
<reference evidence="2" key="1">
    <citation type="journal article" date="2020" name="Stud. Mycol.">
        <title>101 Dothideomycetes genomes: a test case for predicting lifestyles and emergence of pathogens.</title>
        <authorList>
            <person name="Haridas S."/>
            <person name="Albert R."/>
            <person name="Binder M."/>
            <person name="Bloem J."/>
            <person name="Labutti K."/>
            <person name="Salamov A."/>
            <person name="Andreopoulos B."/>
            <person name="Baker S."/>
            <person name="Barry K."/>
            <person name="Bills G."/>
            <person name="Bluhm B."/>
            <person name="Cannon C."/>
            <person name="Castanera R."/>
            <person name="Culley D."/>
            <person name="Daum C."/>
            <person name="Ezra D."/>
            <person name="Gonzalez J."/>
            <person name="Henrissat B."/>
            <person name="Kuo A."/>
            <person name="Liang C."/>
            <person name="Lipzen A."/>
            <person name="Lutzoni F."/>
            <person name="Magnuson J."/>
            <person name="Mondo S."/>
            <person name="Nolan M."/>
            <person name="Ohm R."/>
            <person name="Pangilinan J."/>
            <person name="Park H.-J."/>
            <person name="Ramirez L."/>
            <person name="Alfaro M."/>
            <person name="Sun H."/>
            <person name="Tritt A."/>
            <person name="Yoshinaga Y."/>
            <person name="Zwiers L.-H."/>
            <person name="Turgeon B."/>
            <person name="Goodwin S."/>
            <person name="Spatafora J."/>
            <person name="Crous P."/>
            <person name="Grigoriev I."/>
        </authorList>
    </citation>
    <scope>NUCLEOTIDE SEQUENCE</scope>
    <source>
        <strain evidence="2">ATCC 16933</strain>
    </source>
</reference>
<gene>
    <name evidence="2" type="ORF">BDY21DRAFT_344202</name>
</gene>
<keyword evidence="3" id="KW-1185">Reference proteome</keyword>
<dbReference type="GO" id="GO:0016787">
    <property type="term" value="F:hydrolase activity"/>
    <property type="evidence" value="ECO:0007669"/>
    <property type="project" value="UniProtKB-KW"/>
</dbReference>
<dbReference type="PANTHER" id="PTHR22946">
    <property type="entry name" value="DIENELACTONE HYDROLASE DOMAIN-CONTAINING PROTEIN-RELATED"/>
    <property type="match status" value="1"/>
</dbReference>
<dbReference type="Proteomes" id="UP000799766">
    <property type="component" value="Unassembled WGS sequence"/>
</dbReference>
<dbReference type="OrthoDB" id="5409895at2759"/>
<accession>A0A6A6P1E7</accession>
<sequence>MALPGNRFFIQDKMMAVAPHHESPRQLWETKWKMPAKMGVYPFMFGAAKDFEPIIDDLEKKGLKEPYDWDAYAECFFPQGEKLETTAAEAEKAGEKEKASEYYMRASAVYRIARFPAPRSEKQKVAWTRSKANAVKGLGIREHPVHEIQVPHTHASGDDGSTISIFHQLPEGASAANPAPVVLIITGLDGYRTELAVWAEGWRRNGVGVVVVEMPGTGDSPAAPKDPESPDRLWSSLLDWTDAQEGIDSRKICVWAFSTGGYYAIRMAHTHPDRLAGVVALGGGCHYMFDPAWLNAVNHLEYPFDLANTLCYKWGYGDDIEAFKKEASDKFSLLKDGTLDKEPCAKLLLVNGTEDEIFPIDDYYLALQHGAPKEARFVTGKKHMGEPDSFIIILKWIYKLFGLNANPGQQLSSIPFQPKY</sequence>
<organism evidence="2 3">
    <name type="scientific">Lineolata rhizophorae</name>
    <dbReference type="NCBI Taxonomy" id="578093"/>
    <lineage>
        <taxon>Eukaryota</taxon>
        <taxon>Fungi</taxon>
        <taxon>Dikarya</taxon>
        <taxon>Ascomycota</taxon>
        <taxon>Pezizomycotina</taxon>
        <taxon>Dothideomycetes</taxon>
        <taxon>Dothideomycetes incertae sedis</taxon>
        <taxon>Lineolatales</taxon>
        <taxon>Lineolataceae</taxon>
        <taxon>Lineolata</taxon>
    </lineage>
</organism>
<dbReference type="EMBL" id="MU001680">
    <property type="protein sequence ID" value="KAF2457562.1"/>
    <property type="molecule type" value="Genomic_DNA"/>
</dbReference>
<dbReference type="Gene3D" id="3.40.50.1820">
    <property type="entry name" value="alpha/beta hydrolase"/>
    <property type="match status" value="1"/>
</dbReference>
<dbReference type="InterPro" id="IPR050261">
    <property type="entry name" value="FrsA_esterase"/>
</dbReference>